<dbReference type="Proteomes" id="UP001140510">
    <property type="component" value="Unassembled WGS sequence"/>
</dbReference>
<name>A0A9W8ZAJ3_9PLEO</name>
<dbReference type="SUPFAM" id="SSF89796">
    <property type="entry name" value="CoA-transferase family III (CaiB/BaiF)"/>
    <property type="match status" value="2"/>
</dbReference>
<proteinExistence type="inferred from homology"/>
<dbReference type="InterPro" id="IPR003673">
    <property type="entry name" value="CoA-Trfase_fam_III"/>
</dbReference>
<dbReference type="PANTHER" id="PTHR48228">
    <property type="entry name" value="SUCCINYL-COA--D-CITRAMALATE COA-TRANSFERASE"/>
    <property type="match status" value="1"/>
</dbReference>
<evidence type="ECO:0000256" key="1">
    <source>
        <dbReference type="ARBA" id="ARBA00008383"/>
    </source>
</evidence>
<dbReference type="PANTHER" id="PTHR48228:SF4">
    <property type="entry name" value="BLR3030 PROTEIN"/>
    <property type="match status" value="1"/>
</dbReference>
<protein>
    <recommendedName>
        <fullName evidence="4">CoA-transferase family III</fullName>
    </recommendedName>
</protein>
<evidence type="ECO:0000313" key="3">
    <source>
        <dbReference type="Proteomes" id="UP001140510"/>
    </source>
</evidence>
<organism evidence="2 3">
    <name type="scientific">Didymella pomorum</name>
    <dbReference type="NCBI Taxonomy" id="749634"/>
    <lineage>
        <taxon>Eukaryota</taxon>
        <taxon>Fungi</taxon>
        <taxon>Dikarya</taxon>
        <taxon>Ascomycota</taxon>
        <taxon>Pezizomycotina</taxon>
        <taxon>Dothideomycetes</taxon>
        <taxon>Pleosporomycetidae</taxon>
        <taxon>Pleosporales</taxon>
        <taxon>Pleosporineae</taxon>
        <taxon>Didymellaceae</taxon>
        <taxon>Didymella</taxon>
    </lineage>
</organism>
<dbReference type="AlphaFoldDB" id="A0A9W8ZAJ3"/>
<comment type="caution">
    <text evidence="2">The sequence shown here is derived from an EMBL/GenBank/DDBJ whole genome shotgun (WGS) entry which is preliminary data.</text>
</comment>
<evidence type="ECO:0008006" key="4">
    <source>
        <dbReference type="Google" id="ProtNLM"/>
    </source>
</evidence>
<sequence>MDRHLFTPLDTVSHIWTSMRLPEHALRAIHLPIDAECCPSSFKVSHLAQASIGLSALSAALVWSVRNNQQVPQVTVPAQHACIEFKSERLYTLNGKAAPSNFGTIGGLHKTRDGYIRMHDGFPNHRANALRMLGLKVGATRGDVARKMLEWKSLDLETKAMEEGAVMAVLRSFEEWDILPQSKAISDFPIHLRKISEGPPYALESVTPGQDTQCLQGLRVVEMSRVIAAPVAGKTLAAHGADVLWITSPSLPDLPETDIDVSRGKRTIQLDIKKEEDKAKLLGLLRTADVFIQSYRPGSLAAQGMSNEELIALNPRLVIASLDAYGPDGPWSQRRGFDSLVQTCSGINVADAERYGAGEAARVLPCQALDHGSGYLLATGIMAALYKQRTDGGSYELKVSLAGVMRYLRSLGQHEGRTGFDRKDFKRPEDVSEYLETRQTGFGELQAVRHAVKIRGVDIGWEHMPKPLGSDEPVWL</sequence>
<dbReference type="EMBL" id="JAPEVA010000089">
    <property type="protein sequence ID" value="KAJ4400455.1"/>
    <property type="molecule type" value="Genomic_DNA"/>
</dbReference>
<dbReference type="GO" id="GO:0003824">
    <property type="term" value="F:catalytic activity"/>
    <property type="evidence" value="ECO:0007669"/>
    <property type="project" value="InterPro"/>
</dbReference>
<dbReference type="Gene3D" id="3.40.50.10540">
    <property type="entry name" value="Crotonobetainyl-coa:carnitine coa-transferase, domain 1"/>
    <property type="match status" value="1"/>
</dbReference>
<reference evidence="2" key="1">
    <citation type="submission" date="2022-10" db="EMBL/GenBank/DDBJ databases">
        <title>Tapping the CABI collections for fungal endophytes: first genome assemblies for Collariella, Neodidymelliopsis, Ascochyta clinopodiicola, Didymella pomorum, Didymosphaeria variabile, Neocosmospora piperis and Neocucurbitaria cava.</title>
        <authorList>
            <person name="Hill R."/>
        </authorList>
    </citation>
    <scope>NUCLEOTIDE SEQUENCE</scope>
    <source>
        <strain evidence="2">IMI 355091</strain>
    </source>
</reference>
<keyword evidence="3" id="KW-1185">Reference proteome</keyword>
<gene>
    <name evidence="2" type="ORF">N0V91_008709</name>
</gene>
<comment type="similarity">
    <text evidence="1">Belongs to the CoA-transferase III family.</text>
</comment>
<dbReference type="InterPro" id="IPR023606">
    <property type="entry name" value="CoA-Trfase_III_dom_1_sf"/>
</dbReference>
<evidence type="ECO:0000313" key="2">
    <source>
        <dbReference type="EMBL" id="KAJ4400455.1"/>
    </source>
</evidence>
<accession>A0A9W8ZAJ3</accession>
<dbReference type="InterPro" id="IPR050509">
    <property type="entry name" value="CoA-transferase_III"/>
</dbReference>
<dbReference type="OrthoDB" id="5863171at2759"/>
<dbReference type="Pfam" id="PF02515">
    <property type="entry name" value="CoA_transf_3"/>
    <property type="match status" value="1"/>
</dbReference>